<evidence type="ECO:0000256" key="5">
    <source>
        <dbReference type="ARBA" id="ARBA00022989"/>
    </source>
</evidence>
<evidence type="ECO:0000313" key="10">
    <source>
        <dbReference type="Proteomes" id="UP000834106"/>
    </source>
</evidence>
<dbReference type="InterPro" id="IPR000719">
    <property type="entry name" value="Prot_kinase_dom"/>
</dbReference>
<dbReference type="GO" id="GO:0033612">
    <property type="term" value="F:receptor serine/threonine kinase binding"/>
    <property type="evidence" value="ECO:0007669"/>
    <property type="project" value="TreeGrafter"/>
</dbReference>
<proteinExistence type="predicted"/>
<dbReference type="Proteomes" id="UP000834106">
    <property type="component" value="Chromosome 12"/>
</dbReference>
<keyword evidence="10" id="KW-1185">Reference proteome</keyword>
<sequence>MLGNLHILFLYDNELSGEIPVEIDYSSNLQMIDFFETGEIPASLGSCHQLTILDLVDDRSSGSIPATFGSLRVLELLMLYNNSLEGNLPDELINVANLTRISQVALTGEMPFQLSLCKKLTHLDLDNSLLFGPIPFWIGSLPLLGELKLSSNQFSGYLPRELFNCSKLLVQELSIKLSYSPGETVAIKRIPRKDDLLLDRSLAREIRTLGRTRHRHLVKLLGYCSNREAGSNLLIYEYMENGSSWDWLHKQTMSYKKKSLDWEVLMATLLQGMLIPKRRQKRVMFTSWVLY</sequence>
<dbReference type="GO" id="GO:0016020">
    <property type="term" value="C:membrane"/>
    <property type="evidence" value="ECO:0007669"/>
    <property type="project" value="UniProtKB-SubCell"/>
</dbReference>
<keyword evidence="7" id="KW-0325">Glycoprotein</keyword>
<dbReference type="SUPFAM" id="SSF56112">
    <property type="entry name" value="Protein kinase-like (PK-like)"/>
    <property type="match status" value="1"/>
</dbReference>
<dbReference type="PANTHER" id="PTHR48056:SF2">
    <property type="entry name" value="RECEPTOR PROTEIN KINASE-LIKE PROTEIN ZAR1"/>
    <property type="match status" value="1"/>
</dbReference>
<dbReference type="InterPro" id="IPR001611">
    <property type="entry name" value="Leu-rich_rpt"/>
</dbReference>
<dbReference type="PANTHER" id="PTHR48056">
    <property type="entry name" value="LRR RECEPTOR-LIKE SERINE/THREONINE-PROTEIN KINASE-RELATED"/>
    <property type="match status" value="1"/>
</dbReference>
<evidence type="ECO:0000256" key="2">
    <source>
        <dbReference type="ARBA" id="ARBA00022614"/>
    </source>
</evidence>
<keyword evidence="5" id="KW-1133">Transmembrane helix</keyword>
<dbReference type="GO" id="GO:0004672">
    <property type="term" value="F:protein kinase activity"/>
    <property type="evidence" value="ECO:0007669"/>
    <property type="project" value="InterPro"/>
</dbReference>
<keyword evidence="3" id="KW-0812">Transmembrane</keyword>
<dbReference type="GO" id="GO:0005524">
    <property type="term" value="F:ATP binding"/>
    <property type="evidence" value="ECO:0007669"/>
    <property type="project" value="InterPro"/>
</dbReference>
<evidence type="ECO:0000259" key="8">
    <source>
        <dbReference type="PROSITE" id="PS50011"/>
    </source>
</evidence>
<accession>A0AAD1ZT91</accession>
<evidence type="ECO:0000256" key="4">
    <source>
        <dbReference type="ARBA" id="ARBA00022737"/>
    </source>
</evidence>
<dbReference type="Gene3D" id="1.10.510.10">
    <property type="entry name" value="Transferase(Phosphotransferase) domain 1"/>
    <property type="match status" value="1"/>
</dbReference>
<dbReference type="Pfam" id="PF07714">
    <property type="entry name" value="PK_Tyr_Ser-Thr"/>
    <property type="match status" value="1"/>
</dbReference>
<keyword evidence="2" id="KW-0433">Leucine-rich repeat</keyword>
<evidence type="ECO:0000256" key="1">
    <source>
        <dbReference type="ARBA" id="ARBA00004370"/>
    </source>
</evidence>
<organism evidence="9 10">
    <name type="scientific">Fraxinus pennsylvanica</name>
    <dbReference type="NCBI Taxonomy" id="56036"/>
    <lineage>
        <taxon>Eukaryota</taxon>
        <taxon>Viridiplantae</taxon>
        <taxon>Streptophyta</taxon>
        <taxon>Embryophyta</taxon>
        <taxon>Tracheophyta</taxon>
        <taxon>Spermatophyta</taxon>
        <taxon>Magnoliopsida</taxon>
        <taxon>eudicotyledons</taxon>
        <taxon>Gunneridae</taxon>
        <taxon>Pentapetalae</taxon>
        <taxon>asterids</taxon>
        <taxon>lamiids</taxon>
        <taxon>Lamiales</taxon>
        <taxon>Oleaceae</taxon>
        <taxon>Oleeae</taxon>
        <taxon>Fraxinus</taxon>
    </lineage>
</organism>
<dbReference type="Gene3D" id="3.80.10.10">
    <property type="entry name" value="Ribonuclease Inhibitor"/>
    <property type="match status" value="2"/>
</dbReference>
<protein>
    <recommendedName>
        <fullName evidence="8">Protein kinase domain-containing protein</fullName>
    </recommendedName>
</protein>
<evidence type="ECO:0000313" key="9">
    <source>
        <dbReference type="EMBL" id="CAI9772762.1"/>
    </source>
</evidence>
<dbReference type="Pfam" id="PF00560">
    <property type="entry name" value="LRR_1"/>
    <property type="match status" value="1"/>
</dbReference>
<dbReference type="InterPro" id="IPR050647">
    <property type="entry name" value="Plant_LRR-RLKs"/>
</dbReference>
<dbReference type="PROSITE" id="PS50011">
    <property type="entry name" value="PROTEIN_KINASE_DOM"/>
    <property type="match status" value="1"/>
</dbReference>
<evidence type="ECO:0000256" key="3">
    <source>
        <dbReference type="ARBA" id="ARBA00022692"/>
    </source>
</evidence>
<dbReference type="EMBL" id="OU503047">
    <property type="protein sequence ID" value="CAI9772762.1"/>
    <property type="molecule type" value="Genomic_DNA"/>
</dbReference>
<evidence type="ECO:0000256" key="6">
    <source>
        <dbReference type="ARBA" id="ARBA00023136"/>
    </source>
</evidence>
<comment type="subcellular location">
    <subcellularLocation>
        <location evidence="1">Membrane</location>
    </subcellularLocation>
</comment>
<dbReference type="AlphaFoldDB" id="A0AAD1ZT91"/>
<dbReference type="SUPFAM" id="SSF52058">
    <property type="entry name" value="L domain-like"/>
    <property type="match status" value="1"/>
</dbReference>
<dbReference type="InterPro" id="IPR001245">
    <property type="entry name" value="Ser-Thr/Tyr_kinase_cat_dom"/>
</dbReference>
<evidence type="ECO:0000256" key="7">
    <source>
        <dbReference type="ARBA" id="ARBA00023180"/>
    </source>
</evidence>
<reference evidence="9" key="1">
    <citation type="submission" date="2023-05" db="EMBL/GenBank/DDBJ databases">
        <authorList>
            <person name="Huff M."/>
        </authorList>
    </citation>
    <scope>NUCLEOTIDE SEQUENCE</scope>
</reference>
<dbReference type="InterPro" id="IPR011009">
    <property type="entry name" value="Kinase-like_dom_sf"/>
</dbReference>
<keyword evidence="6" id="KW-0472">Membrane</keyword>
<keyword evidence="4" id="KW-0677">Repeat</keyword>
<gene>
    <name evidence="9" type="ORF">FPE_LOCUS20192</name>
</gene>
<feature type="domain" description="Protein kinase" evidence="8">
    <location>
        <begin position="138"/>
        <end position="291"/>
    </location>
</feature>
<dbReference type="InterPro" id="IPR032675">
    <property type="entry name" value="LRR_dom_sf"/>
</dbReference>
<name>A0AAD1ZT91_9LAMI</name>